<evidence type="ECO:0000256" key="1">
    <source>
        <dbReference type="ARBA" id="ARBA00022475"/>
    </source>
</evidence>
<sequence>MDFSTQTWLIVLVFLLIIGIFLDGFRRMRKARYDSLRMSLDTKKQLLEPVDDNHYGSEFPNGGARASDRKIDKERIAKIRSQYDFGTDLTGTSQSDKTTEADDEDPWVDNDEGGEEYYGKTWDDEYDFDSDVKADASDIDHDHNEVLENPNEAELEAEVTNHGGNATKTVEDGDLEAEHKNSTVNNEPEQVSLNLEEAVPVLMETAEADALSKTTGHTSKTKRKVPSDKGRDILLESHALDSDLEIRPVGKRIKRAIEPTLDDSGELESRSANKPHYQSKYFSRESQHTTDIDSSLQEVLILHIKASGDQQFSGSDILQQAVENGLRYGAMDIFHYHADENGEGPALFSMANMLMPGVFDLKTIDRFSTVGITFFLVLPVAGNENMLAFETMVETAKNIAAGLSGELKDEQRSVMTAQTIAHYRERVRDFARRQQLEKSKP</sequence>
<feature type="transmembrane region" description="Helical" evidence="8">
    <location>
        <begin position="6"/>
        <end position="25"/>
    </location>
</feature>
<protein>
    <recommendedName>
        <fullName evidence="8 9">Cell division protein ZipA</fullName>
    </recommendedName>
</protein>
<keyword evidence="4 8" id="KW-0812">Transmembrane</keyword>
<evidence type="ECO:0000256" key="2">
    <source>
        <dbReference type="ARBA" id="ARBA00022519"/>
    </source>
</evidence>
<comment type="subunit">
    <text evidence="8">Interacts with FtsZ via their C-terminal domains.</text>
</comment>
<evidence type="ECO:0000256" key="3">
    <source>
        <dbReference type="ARBA" id="ARBA00022618"/>
    </source>
</evidence>
<evidence type="ECO:0000256" key="9">
    <source>
        <dbReference type="RuleBase" id="RU003612"/>
    </source>
</evidence>
<evidence type="ECO:0000256" key="10">
    <source>
        <dbReference type="SAM" id="MobiDB-lite"/>
    </source>
</evidence>
<evidence type="ECO:0000256" key="8">
    <source>
        <dbReference type="HAMAP-Rule" id="MF_00509"/>
    </source>
</evidence>
<feature type="region of interest" description="Disordered" evidence="10">
    <location>
        <begin position="87"/>
        <end position="124"/>
    </location>
</feature>
<comment type="caution">
    <text evidence="12">The sequence shown here is derived from an EMBL/GenBank/DDBJ whole genome shotgun (WGS) entry which is preliminary data.</text>
</comment>
<comment type="subcellular location">
    <subcellularLocation>
        <location evidence="8">Cell inner membrane</location>
        <topology evidence="8">Single-pass type I membrane protein</topology>
    </subcellularLocation>
    <text evidence="8">Localizes to the Z ring in an FtsZ-dependent manner.</text>
</comment>
<keyword evidence="7 8" id="KW-0131">Cell cycle</keyword>
<feature type="region of interest" description="Disordered" evidence="10">
    <location>
        <begin position="263"/>
        <end position="288"/>
    </location>
</feature>
<organism evidence="12 13">
    <name type="scientific">Candidatus Endobugula sertula</name>
    <name type="common">Bugula neritina bacterial symbiont</name>
    <dbReference type="NCBI Taxonomy" id="62101"/>
    <lineage>
        <taxon>Bacteria</taxon>
        <taxon>Pseudomonadati</taxon>
        <taxon>Pseudomonadota</taxon>
        <taxon>Gammaproteobacteria</taxon>
        <taxon>Cellvibrionales</taxon>
        <taxon>Cellvibrionaceae</taxon>
        <taxon>Candidatus Endobugula</taxon>
    </lineage>
</organism>
<feature type="domain" description="ZipA C-terminal FtsZ-binding" evidence="11">
    <location>
        <begin position="296"/>
        <end position="427"/>
    </location>
</feature>
<proteinExistence type="inferred from homology"/>
<dbReference type="GO" id="GO:0032153">
    <property type="term" value="C:cell division site"/>
    <property type="evidence" value="ECO:0007669"/>
    <property type="project" value="UniProtKB-UniRule"/>
</dbReference>
<dbReference type="Proteomes" id="UP000242502">
    <property type="component" value="Unassembled WGS sequence"/>
</dbReference>
<keyword evidence="2 8" id="KW-0997">Cell inner membrane</keyword>
<dbReference type="HAMAP" id="MF_00509">
    <property type="entry name" value="ZipA"/>
    <property type="match status" value="1"/>
</dbReference>
<accession>A0A1D2QNZ7</accession>
<keyword evidence="6 8" id="KW-0472">Membrane</keyword>
<dbReference type="Gene3D" id="3.30.1400.10">
    <property type="entry name" value="ZipA, C-terminal FtsZ-binding domain"/>
    <property type="match status" value="1"/>
</dbReference>
<keyword evidence="3 8" id="KW-0132">Cell division</keyword>
<dbReference type="PANTHER" id="PTHR38685:SF1">
    <property type="entry name" value="CELL DIVISION PROTEIN ZIPA"/>
    <property type="match status" value="1"/>
</dbReference>
<evidence type="ECO:0000259" key="11">
    <source>
        <dbReference type="SMART" id="SM00771"/>
    </source>
</evidence>
<comment type="similarity">
    <text evidence="8 9">Belongs to the ZipA family.</text>
</comment>
<evidence type="ECO:0000256" key="7">
    <source>
        <dbReference type="ARBA" id="ARBA00023306"/>
    </source>
</evidence>
<dbReference type="EMBL" id="MDLC01000033">
    <property type="protein sequence ID" value="ODS23292.1"/>
    <property type="molecule type" value="Genomic_DNA"/>
</dbReference>
<dbReference type="NCBIfam" id="TIGR02205">
    <property type="entry name" value="septum_zipA"/>
    <property type="match status" value="1"/>
</dbReference>
<dbReference type="AlphaFoldDB" id="A0A1D2QNZ7"/>
<dbReference type="Pfam" id="PF04354">
    <property type="entry name" value="ZipA_C"/>
    <property type="match status" value="1"/>
</dbReference>
<name>A0A1D2QNZ7_9GAMM</name>
<dbReference type="InterPro" id="IPR007449">
    <property type="entry name" value="ZipA_FtsZ-bd_C"/>
</dbReference>
<keyword evidence="5 8" id="KW-1133">Transmembrane helix</keyword>
<gene>
    <name evidence="8" type="primary">zipA</name>
    <name evidence="12" type="ORF">AB835_09735</name>
</gene>
<dbReference type="InterPro" id="IPR036765">
    <property type="entry name" value="ZipA_FtsZ-bd_C_sf"/>
</dbReference>
<dbReference type="SUPFAM" id="SSF64383">
    <property type="entry name" value="Cell-division protein ZipA, C-terminal domain"/>
    <property type="match status" value="1"/>
</dbReference>
<dbReference type="GO" id="GO:0000917">
    <property type="term" value="P:division septum assembly"/>
    <property type="evidence" value="ECO:0007669"/>
    <property type="project" value="TreeGrafter"/>
</dbReference>
<evidence type="ECO:0000256" key="4">
    <source>
        <dbReference type="ARBA" id="ARBA00022692"/>
    </source>
</evidence>
<comment type="function">
    <text evidence="8 9">Essential cell division protein that stabilizes the FtsZ protofilaments by cross-linking them and that serves as a cytoplasmic membrane anchor for the Z ring. Also required for the recruitment to the septal ring of downstream cell division proteins.</text>
</comment>
<feature type="region of interest" description="Disordered" evidence="10">
    <location>
        <begin position="51"/>
        <end position="71"/>
    </location>
</feature>
<evidence type="ECO:0000313" key="12">
    <source>
        <dbReference type="EMBL" id="ODS23292.1"/>
    </source>
</evidence>
<dbReference type="STRING" id="62101.AB835_09735"/>
<evidence type="ECO:0000256" key="6">
    <source>
        <dbReference type="ARBA" id="ARBA00023136"/>
    </source>
</evidence>
<evidence type="ECO:0000256" key="5">
    <source>
        <dbReference type="ARBA" id="ARBA00022989"/>
    </source>
</evidence>
<reference evidence="12 13" key="1">
    <citation type="journal article" date="2016" name="Appl. Environ. Microbiol.">
        <title>Lack of Overt Genome Reduction in the Bryostatin-Producing Bryozoan Symbiont "Candidatus Endobugula sertula".</title>
        <authorList>
            <person name="Miller I.J."/>
            <person name="Vanee N."/>
            <person name="Fong S.S."/>
            <person name="Lim-Fong G.E."/>
            <person name="Kwan J.C."/>
        </authorList>
    </citation>
    <scope>NUCLEOTIDE SEQUENCE [LARGE SCALE GENOMIC DNA]</scope>
    <source>
        <strain evidence="12">AB1-4</strain>
    </source>
</reference>
<dbReference type="InterPro" id="IPR011919">
    <property type="entry name" value="Cell_div_ZipA"/>
</dbReference>
<evidence type="ECO:0000313" key="13">
    <source>
        <dbReference type="Proteomes" id="UP000242502"/>
    </source>
</evidence>
<keyword evidence="1 8" id="KW-1003">Cell membrane</keyword>
<feature type="region of interest" description="Disordered" evidence="10">
    <location>
        <begin position="209"/>
        <end position="230"/>
    </location>
</feature>
<dbReference type="SMART" id="SM00771">
    <property type="entry name" value="ZipA_C"/>
    <property type="match status" value="1"/>
</dbReference>
<feature type="compositionally biased region" description="Acidic residues" evidence="10">
    <location>
        <begin position="101"/>
        <end position="115"/>
    </location>
</feature>
<dbReference type="GO" id="GO:0043093">
    <property type="term" value="P:FtsZ-dependent cytokinesis"/>
    <property type="evidence" value="ECO:0007669"/>
    <property type="project" value="UniProtKB-UniRule"/>
</dbReference>
<dbReference type="GO" id="GO:0005886">
    <property type="term" value="C:plasma membrane"/>
    <property type="evidence" value="ECO:0007669"/>
    <property type="project" value="UniProtKB-SubCell"/>
</dbReference>
<dbReference type="PANTHER" id="PTHR38685">
    <property type="entry name" value="CELL DIVISION PROTEIN ZIPA"/>
    <property type="match status" value="1"/>
</dbReference>